<keyword evidence="4" id="KW-1185">Reference proteome</keyword>
<reference evidence="2" key="1">
    <citation type="submission" date="2022-08" db="EMBL/GenBank/DDBJ databases">
        <authorList>
            <person name="Gutierrez-Valencia J."/>
        </authorList>
    </citation>
    <scope>NUCLEOTIDE SEQUENCE</scope>
</reference>
<evidence type="ECO:0000313" key="3">
    <source>
        <dbReference type="EMBL" id="CAI0467313.1"/>
    </source>
</evidence>
<accession>A0AAV0P6V4</accession>
<organism evidence="2 4">
    <name type="scientific">Linum tenue</name>
    <dbReference type="NCBI Taxonomy" id="586396"/>
    <lineage>
        <taxon>Eukaryota</taxon>
        <taxon>Viridiplantae</taxon>
        <taxon>Streptophyta</taxon>
        <taxon>Embryophyta</taxon>
        <taxon>Tracheophyta</taxon>
        <taxon>Spermatophyta</taxon>
        <taxon>Magnoliopsida</taxon>
        <taxon>eudicotyledons</taxon>
        <taxon>Gunneridae</taxon>
        <taxon>Pentapetalae</taxon>
        <taxon>rosids</taxon>
        <taxon>fabids</taxon>
        <taxon>Malpighiales</taxon>
        <taxon>Linaceae</taxon>
        <taxon>Linum</taxon>
    </lineage>
</organism>
<feature type="compositionally biased region" description="Polar residues" evidence="1">
    <location>
        <begin position="68"/>
        <end position="97"/>
    </location>
</feature>
<evidence type="ECO:0000313" key="4">
    <source>
        <dbReference type="Proteomes" id="UP001154282"/>
    </source>
</evidence>
<feature type="region of interest" description="Disordered" evidence="1">
    <location>
        <begin position="68"/>
        <end position="100"/>
    </location>
</feature>
<sequence>MVNRPFIYFLHYLCIYYSPTNVFHVINLASPFPRPHSFIYKLTLSIFKTPTNSLHPIFHLSQSTHPFLRPSSKNTTKFRSEVSSPNPDQNTSNGTTHSVHRNHRECHLRAHVPLSCGDILENCKEPLDGRLRGPALHLHAAERFLVDVLRRHQARSLLGRHRQRLRHRRRDRLRGALHHLRAPQDEGIYTVSFRLSLVTVSIAVGNSRLSTARFNRHMLIK</sequence>
<dbReference type="AlphaFoldDB" id="A0AAV0P6V4"/>
<name>A0AAV0P6V4_9ROSI</name>
<comment type="caution">
    <text evidence="2">The sequence shown here is derived from an EMBL/GenBank/DDBJ whole genome shotgun (WGS) entry which is preliminary data.</text>
</comment>
<gene>
    <name evidence="2" type="ORF">LITE_LOCUS37210</name>
    <name evidence="3" type="ORF">LITE_LOCUS37384</name>
</gene>
<protein>
    <submittedName>
        <fullName evidence="2">Uncharacterized protein</fullName>
    </submittedName>
</protein>
<evidence type="ECO:0000313" key="2">
    <source>
        <dbReference type="EMBL" id="CAI0466867.1"/>
    </source>
</evidence>
<dbReference type="EMBL" id="CAMGYJ010000008">
    <property type="protein sequence ID" value="CAI0466867.1"/>
    <property type="molecule type" value="Genomic_DNA"/>
</dbReference>
<dbReference type="Proteomes" id="UP001154282">
    <property type="component" value="Unassembled WGS sequence"/>
</dbReference>
<evidence type="ECO:0000256" key="1">
    <source>
        <dbReference type="SAM" id="MobiDB-lite"/>
    </source>
</evidence>
<dbReference type="EMBL" id="CAMGYJ010000008">
    <property type="protein sequence ID" value="CAI0467313.1"/>
    <property type="molecule type" value="Genomic_DNA"/>
</dbReference>
<proteinExistence type="predicted"/>